<dbReference type="Proteomes" id="UP000557392">
    <property type="component" value="Unassembled WGS sequence"/>
</dbReference>
<gene>
    <name evidence="1" type="ORF">GGR46_001016</name>
</gene>
<accession>A0A7W6JQ92</accession>
<dbReference type="AlphaFoldDB" id="A0A7W6JQ92"/>
<reference evidence="1 2" key="1">
    <citation type="submission" date="2020-08" db="EMBL/GenBank/DDBJ databases">
        <title>Genomic Encyclopedia of Type Strains, Phase IV (KMG-IV): sequencing the most valuable type-strain genomes for metagenomic binning, comparative biology and taxonomic classification.</title>
        <authorList>
            <person name="Goeker M."/>
        </authorList>
    </citation>
    <scope>NUCLEOTIDE SEQUENCE [LARGE SCALE GENOMIC DNA]</scope>
    <source>
        <strain evidence="1 2">DSM 101806</strain>
    </source>
</reference>
<comment type="caution">
    <text evidence="1">The sequence shown here is derived from an EMBL/GenBank/DDBJ whole genome shotgun (WGS) entry which is preliminary data.</text>
</comment>
<name>A0A7W6JQ92_9SPHN</name>
<keyword evidence="2" id="KW-1185">Reference proteome</keyword>
<organism evidence="1 2">
    <name type="scientific">Sphingomonas kyeonggiensis</name>
    <dbReference type="NCBI Taxonomy" id="1268553"/>
    <lineage>
        <taxon>Bacteria</taxon>
        <taxon>Pseudomonadati</taxon>
        <taxon>Pseudomonadota</taxon>
        <taxon>Alphaproteobacteria</taxon>
        <taxon>Sphingomonadales</taxon>
        <taxon>Sphingomonadaceae</taxon>
        <taxon>Sphingomonas</taxon>
    </lineage>
</organism>
<dbReference type="RefSeq" id="WP_183995152.1">
    <property type="nucleotide sequence ID" value="NZ_JACIEH010000001.1"/>
</dbReference>
<evidence type="ECO:0000313" key="2">
    <source>
        <dbReference type="Proteomes" id="UP000557392"/>
    </source>
</evidence>
<proteinExistence type="predicted"/>
<sequence>MDNFFAEIEVATQVKLPPPAVLPLAAAMRISVGATKQWGPVLAAIFDRTVPSWAGVSAKLTRRLLVDPVTLRSFSCSSFDEANYPNFRFSAEFTHCDAAEVLNMTWTQVAPIEEAGELVLEKAGTARFAQRIHVLNIAKRHVATGEAAWRIGCSSDEVRRVMRDYPNVERRVAGWDRYSFDRTFGRL</sequence>
<protein>
    <submittedName>
        <fullName evidence="1">Uncharacterized protein</fullName>
    </submittedName>
</protein>
<dbReference type="EMBL" id="JACIEH010000001">
    <property type="protein sequence ID" value="MBB4097483.1"/>
    <property type="molecule type" value="Genomic_DNA"/>
</dbReference>
<evidence type="ECO:0000313" key="1">
    <source>
        <dbReference type="EMBL" id="MBB4097483.1"/>
    </source>
</evidence>